<reference evidence="1" key="1">
    <citation type="submission" date="2021-09" db="EMBL/GenBank/DDBJ databases">
        <title>The genome of Mauremys mutica provides insights into the evolution of semi-aquatic lifestyle.</title>
        <authorList>
            <person name="Gong S."/>
            <person name="Gao Y."/>
        </authorList>
    </citation>
    <scope>NUCLEOTIDE SEQUENCE</scope>
    <source>
        <strain evidence="1">MM-2020</strain>
        <tissue evidence="1">Muscle</tissue>
    </source>
</reference>
<accession>A0A9D3XTW3</accession>
<organism evidence="1 2">
    <name type="scientific">Mauremys mutica</name>
    <name type="common">yellowpond turtle</name>
    <dbReference type="NCBI Taxonomy" id="74926"/>
    <lineage>
        <taxon>Eukaryota</taxon>
        <taxon>Metazoa</taxon>
        <taxon>Chordata</taxon>
        <taxon>Craniata</taxon>
        <taxon>Vertebrata</taxon>
        <taxon>Euteleostomi</taxon>
        <taxon>Archelosauria</taxon>
        <taxon>Testudinata</taxon>
        <taxon>Testudines</taxon>
        <taxon>Cryptodira</taxon>
        <taxon>Durocryptodira</taxon>
        <taxon>Testudinoidea</taxon>
        <taxon>Geoemydidae</taxon>
        <taxon>Geoemydinae</taxon>
        <taxon>Mauremys</taxon>
    </lineage>
</organism>
<gene>
    <name evidence="1" type="ORF">KIL84_018022</name>
</gene>
<name>A0A9D3XTW3_9SAUR</name>
<dbReference type="EMBL" id="JAHDVG010000463">
    <property type="protein sequence ID" value="KAH1185273.1"/>
    <property type="molecule type" value="Genomic_DNA"/>
</dbReference>
<keyword evidence="2" id="KW-1185">Reference proteome</keyword>
<dbReference type="AlphaFoldDB" id="A0A9D3XTW3"/>
<comment type="caution">
    <text evidence="1">The sequence shown here is derived from an EMBL/GenBank/DDBJ whole genome shotgun (WGS) entry which is preliminary data.</text>
</comment>
<proteinExistence type="predicted"/>
<sequence length="173" mass="19469">MLSRSRWGEVLRGGKTCRVWRGRECRDSRRWVRYRATRARRLAGLELAVPYGQNSDILGGHEMLSTSAFGCTAGWGHTPVGCGFSASLACVSQMDTLVSSSREAAAGSPARNRKWILFFLFHHATSRAPRSEQRDSMGQGRTLQVPKQQLQYIEMERGGLSLHQLRRRGEFSL</sequence>
<protein>
    <submittedName>
        <fullName evidence="1">Uncharacterized protein</fullName>
    </submittedName>
</protein>
<dbReference type="Proteomes" id="UP000827986">
    <property type="component" value="Unassembled WGS sequence"/>
</dbReference>
<evidence type="ECO:0000313" key="2">
    <source>
        <dbReference type="Proteomes" id="UP000827986"/>
    </source>
</evidence>
<evidence type="ECO:0000313" key="1">
    <source>
        <dbReference type="EMBL" id="KAH1185273.1"/>
    </source>
</evidence>